<accession>H0JUP4</accession>
<organism evidence="2 3">
    <name type="scientific">Rhodococcus pyridinivorans AK37</name>
    <dbReference type="NCBI Taxonomy" id="1114960"/>
    <lineage>
        <taxon>Bacteria</taxon>
        <taxon>Bacillati</taxon>
        <taxon>Actinomycetota</taxon>
        <taxon>Actinomycetes</taxon>
        <taxon>Mycobacteriales</taxon>
        <taxon>Nocardiaceae</taxon>
        <taxon>Rhodococcus</taxon>
    </lineage>
</organism>
<dbReference type="InterPro" id="IPR029058">
    <property type="entry name" value="AB_hydrolase_fold"/>
</dbReference>
<evidence type="ECO:0000313" key="3">
    <source>
        <dbReference type="Proteomes" id="UP000005064"/>
    </source>
</evidence>
<evidence type="ECO:0000256" key="1">
    <source>
        <dbReference type="SAM" id="MobiDB-lite"/>
    </source>
</evidence>
<evidence type="ECO:0000313" key="2">
    <source>
        <dbReference type="EMBL" id="EHK81990.1"/>
    </source>
</evidence>
<reference evidence="2 3" key="1">
    <citation type="submission" date="2011-12" db="EMBL/GenBank/DDBJ databases">
        <authorList>
            <person name="Kriszt B."/>
            <person name="Tancsics A."/>
            <person name="Cserhati M."/>
            <person name="Toth A."/>
            <person name="Nagy I."/>
            <person name="Horvath B."/>
            <person name="Tamura T."/>
            <person name="Kukolya J."/>
            <person name="Szoboszlay S."/>
        </authorList>
    </citation>
    <scope>NUCLEOTIDE SEQUENCE [LARGE SCALE GENOMIC DNA]</scope>
    <source>
        <strain evidence="2 3">AK37</strain>
    </source>
</reference>
<dbReference type="EMBL" id="AHBW01000051">
    <property type="protein sequence ID" value="EHK81990.1"/>
    <property type="molecule type" value="Genomic_DNA"/>
</dbReference>
<name>H0JUP4_9NOCA</name>
<dbReference type="AlphaFoldDB" id="H0JUP4"/>
<feature type="compositionally biased region" description="Basic and acidic residues" evidence="1">
    <location>
        <begin position="81"/>
        <end position="91"/>
    </location>
</feature>
<proteinExistence type="predicted"/>
<dbReference type="SUPFAM" id="SSF53474">
    <property type="entry name" value="alpha/beta-Hydrolases"/>
    <property type="match status" value="1"/>
</dbReference>
<sequence length="147" mass="16728">MAGTGPTDVVWFFEVQMRLDLLWTDPYMHSLFERLATCSRAVCFQRRGFGLSDPVDHVPTIEQQAEDVPAVMDAEQIRHATLIEDRPDRPGSRRGNPGALAHGPGQSARFHLGRMRRRIRRAPRHRPRPRRDRRRSPGLTPCVGDAA</sequence>
<gene>
    <name evidence="2" type="ORF">AK37_17090</name>
</gene>
<protein>
    <submittedName>
        <fullName evidence="2">Hydrolase</fullName>
    </submittedName>
</protein>
<dbReference type="Gene3D" id="3.40.50.1820">
    <property type="entry name" value="alpha/beta hydrolase"/>
    <property type="match status" value="1"/>
</dbReference>
<keyword evidence="2" id="KW-0378">Hydrolase</keyword>
<feature type="compositionally biased region" description="Basic residues" evidence="1">
    <location>
        <begin position="111"/>
        <end position="136"/>
    </location>
</feature>
<comment type="caution">
    <text evidence="2">The sequence shown here is derived from an EMBL/GenBank/DDBJ whole genome shotgun (WGS) entry which is preliminary data.</text>
</comment>
<feature type="region of interest" description="Disordered" evidence="1">
    <location>
        <begin position="81"/>
        <end position="147"/>
    </location>
</feature>
<dbReference type="GO" id="GO:0016787">
    <property type="term" value="F:hydrolase activity"/>
    <property type="evidence" value="ECO:0007669"/>
    <property type="project" value="UniProtKB-KW"/>
</dbReference>
<dbReference type="Proteomes" id="UP000005064">
    <property type="component" value="Unassembled WGS sequence"/>
</dbReference>